<dbReference type="Gene3D" id="2.20.25.680">
    <property type="match status" value="1"/>
</dbReference>
<evidence type="ECO:0000256" key="5">
    <source>
        <dbReference type="ARBA" id="ARBA00023014"/>
    </source>
</evidence>
<dbReference type="PANTHER" id="PTHR21266">
    <property type="entry name" value="IRON-SULFUR DOMAIN CONTAINING PROTEIN"/>
    <property type="match status" value="1"/>
</dbReference>
<proteinExistence type="predicted"/>
<keyword evidence="2" id="KW-0479">Metal-binding</keyword>
<keyword evidence="4" id="KW-0408">Iron</keyword>
<dbReference type="GO" id="GO:0018489">
    <property type="term" value="F:vanillate monooxygenase activity"/>
    <property type="evidence" value="ECO:0007669"/>
    <property type="project" value="UniProtKB-EC"/>
</dbReference>
<dbReference type="PROSITE" id="PS51296">
    <property type="entry name" value="RIESKE"/>
    <property type="match status" value="1"/>
</dbReference>
<sequence length="442" mass="50665">MVSEAKRTDLDRRQLAPAEGLRDFWYPALLDSKVGKKPVRLKMLGEELCFFRDEHGNVAALWDVCPHRGASLAQGDCHFRGTVACAYHGWVFNGEGECVSVLSEGRNSGIPGKVQAQKYPTQTLKGLVFVWMGEGEPAPIEEDVPEEFFEEKSQVLYRIADWPVNWRVALENSMDSHVYYVHRDSILMLARGPLDPYSRSPRIRPVFVGNGFNVIWGDAEDAGNPRRSFGFREYFDILRGKLHYQDSHNGLGRWPKSKWRLLWNWVFIPANKRRLSKPVTTTNALWGPGHHLPGMFRTDMRTHMYTRMCVPIDGDTTRIVYYHTTRPGNLLGRIYERVHFLLWHNWVMNIQFSNQDARIMVPQRYDTNEKLSGTDAEIIQWRKLLQRVAIEGRGVLKDLQAEHLAKEMDTTIAEGFAADQLTEQGLEDVAEFLAGTVSGDDD</sequence>
<keyword evidence="7" id="KW-0808">Transferase</keyword>
<reference evidence="7" key="1">
    <citation type="submission" date="2015-10" db="EMBL/GenBank/DDBJ databases">
        <authorList>
            <person name="Gilbert D.G."/>
        </authorList>
    </citation>
    <scope>NUCLEOTIDE SEQUENCE</scope>
</reference>
<evidence type="ECO:0000256" key="3">
    <source>
        <dbReference type="ARBA" id="ARBA00023002"/>
    </source>
</evidence>
<dbReference type="GO" id="GO:0046872">
    <property type="term" value="F:metal ion binding"/>
    <property type="evidence" value="ECO:0007669"/>
    <property type="project" value="UniProtKB-KW"/>
</dbReference>
<dbReference type="InterPro" id="IPR036922">
    <property type="entry name" value="Rieske_2Fe-2S_sf"/>
</dbReference>
<dbReference type="PANTHER" id="PTHR21266:SF59">
    <property type="entry name" value="BLR4922 PROTEIN"/>
    <property type="match status" value="1"/>
</dbReference>
<dbReference type="InterPro" id="IPR021028">
    <property type="entry name" value="Homotrim_ring_OHase_catalytic"/>
</dbReference>
<dbReference type="GO" id="GO:0008168">
    <property type="term" value="F:methyltransferase activity"/>
    <property type="evidence" value="ECO:0007669"/>
    <property type="project" value="UniProtKB-KW"/>
</dbReference>
<dbReference type="InterPro" id="IPR050584">
    <property type="entry name" value="Cholesterol_7-desaturase"/>
</dbReference>
<keyword evidence="7" id="KW-0489">Methyltransferase</keyword>
<keyword evidence="1" id="KW-0001">2Fe-2S</keyword>
<dbReference type="Gene3D" id="3.90.380.10">
    <property type="entry name" value="Naphthalene 1,2-dioxygenase Alpha Subunit, Chain A, domain 1"/>
    <property type="match status" value="1"/>
</dbReference>
<organism evidence="7">
    <name type="scientific">hydrothermal vent metagenome</name>
    <dbReference type="NCBI Taxonomy" id="652676"/>
    <lineage>
        <taxon>unclassified sequences</taxon>
        <taxon>metagenomes</taxon>
        <taxon>ecological metagenomes</taxon>
    </lineage>
</organism>
<dbReference type="SUPFAM" id="SSF50022">
    <property type="entry name" value="ISP domain"/>
    <property type="match status" value="1"/>
</dbReference>
<dbReference type="EMBL" id="FAXA01000315">
    <property type="protein sequence ID" value="CUV02815.1"/>
    <property type="molecule type" value="Genomic_DNA"/>
</dbReference>
<name>A0A160VBI5_9ZZZZ</name>
<dbReference type="InterPro" id="IPR017941">
    <property type="entry name" value="Rieske_2Fe-2S"/>
</dbReference>
<dbReference type="EC" id="1.14.13.82" evidence="7"/>
<evidence type="ECO:0000256" key="1">
    <source>
        <dbReference type="ARBA" id="ARBA00022714"/>
    </source>
</evidence>
<evidence type="ECO:0000313" key="7">
    <source>
        <dbReference type="EMBL" id="CUV02815.1"/>
    </source>
</evidence>
<dbReference type="Gene3D" id="2.20.25.10">
    <property type="match status" value="1"/>
</dbReference>
<evidence type="ECO:0000256" key="2">
    <source>
        <dbReference type="ARBA" id="ARBA00022723"/>
    </source>
</evidence>
<protein>
    <submittedName>
        <fullName evidence="7">Vanillate O-demethylase oxygenase subunit</fullName>
        <ecNumber evidence="7">1.14.13.82</ecNumber>
    </submittedName>
</protein>
<dbReference type="Pfam" id="PF11723">
    <property type="entry name" value="Aromatic_hydrox"/>
    <property type="match status" value="1"/>
</dbReference>
<accession>A0A160VBI5</accession>
<dbReference type="GO" id="GO:0032259">
    <property type="term" value="P:methylation"/>
    <property type="evidence" value="ECO:0007669"/>
    <property type="project" value="UniProtKB-KW"/>
</dbReference>
<keyword evidence="5" id="KW-0411">Iron-sulfur</keyword>
<feature type="domain" description="Rieske" evidence="6">
    <location>
        <begin position="25"/>
        <end position="130"/>
    </location>
</feature>
<dbReference type="GO" id="GO:0051537">
    <property type="term" value="F:2 iron, 2 sulfur cluster binding"/>
    <property type="evidence" value="ECO:0007669"/>
    <property type="project" value="UniProtKB-KW"/>
</dbReference>
<dbReference type="SUPFAM" id="SSF55961">
    <property type="entry name" value="Bet v1-like"/>
    <property type="match status" value="1"/>
</dbReference>
<evidence type="ECO:0000259" key="6">
    <source>
        <dbReference type="PROSITE" id="PS51296"/>
    </source>
</evidence>
<gene>
    <name evidence="7" type="ORF">MGWOODY_Clf1200</name>
</gene>
<keyword evidence="3 7" id="KW-0560">Oxidoreductase</keyword>
<dbReference type="Pfam" id="PF00355">
    <property type="entry name" value="Rieske"/>
    <property type="match status" value="1"/>
</dbReference>
<dbReference type="AlphaFoldDB" id="A0A160VBI5"/>
<evidence type="ECO:0000256" key="4">
    <source>
        <dbReference type="ARBA" id="ARBA00023004"/>
    </source>
</evidence>